<dbReference type="InterPro" id="IPR046483">
    <property type="entry name" value="DUF6576"/>
</dbReference>
<comment type="caution">
    <text evidence="10">The sequence shown here is derived from an EMBL/GenBank/DDBJ whole genome shotgun (WGS) entry which is preliminary data.</text>
</comment>
<evidence type="ECO:0000256" key="5">
    <source>
        <dbReference type="ARBA" id="ARBA00022989"/>
    </source>
</evidence>
<organism evidence="10 11">
    <name type="scientific">Chitinophaga flava</name>
    <dbReference type="NCBI Taxonomy" id="2259036"/>
    <lineage>
        <taxon>Bacteria</taxon>
        <taxon>Pseudomonadati</taxon>
        <taxon>Bacteroidota</taxon>
        <taxon>Chitinophagia</taxon>
        <taxon>Chitinophagales</taxon>
        <taxon>Chitinophagaceae</taxon>
        <taxon>Chitinophaga</taxon>
    </lineage>
</organism>
<proteinExistence type="inferred from homology"/>
<keyword evidence="6 7" id="KW-0472">Membrane</keyword>
<accession>A0A365Y5M4</accession>
<feature type="domain" description="Peptidase S54 rhomboid" evidence="8">
    <location>
        <begin position="75"/>
        <end position="219"/>
    </location>
</feature>
<keyword evidence="5 7" id="KW-1133">Transmembrane helix</keyword>
<dbReference type="InterPro" id="IPR050925">
    <property type="entry name" value="Rhomboid_protease_S54"/>
</dbReference>
<evidence type="ECO:0000256" key="7">
    <source>
        <dbReference type="SAM" id="Phobius"/>
    </source>
</evidence>
<dbReference type="Proteomes" id="UP000253410">
    <property type="component" value="Unassembled WGS sequence"/>
</dbReference>
<feature type="transmembrane region" description="Helical" evidence="7">
    <location>
        <begin position="142"/>
        <end position="164"/>
    </location>
</feature>
<dbReference type="GO" id="GO:0016020">
    <property type="term" value="C:membrane"/>
    <property type="evidence" value="ECO:0007669"/>
    <property type="project" value="UniProtKB-SubCell"/>
</dbReference>
<evidence type="ECO:0000259" key="9">
    <source>
        <dbReference type="Pfam" id="PF20216"/>
    </source>
</evidence>
<dbReference type="InterPro" id="IPR022764">
    <property type="entry name" value="Peptidase_S54_rhomboid_dom"/>
</dbReference>
<evidence type="ECO:0000259" key="8">
    <source>
        <dbReference type="Pfam" id="PF01694"/>
    </source>
</evidence>
<feature type="transmembrane region" description="Helical" evidence="7">
    <location>
        <begin position="117"/>
        <end position="136"/>
    </location>
</feature>
<gene>
    <name evidence="10" type="ORF">DF182_13910</name>
</gene>
<dbReference type="PANTHER" id="PTHR43731:SF14">
    <property type="entry name" value="PRESENILIN-ASSOCIATED RHOMBOID-LIKE PROTEIN, MITOCHONDRIAL"/>
    <property type="match status" value="1"/>
</dbReference>
<feature type="transmembrane region" description="Helical" evidence="7">
    <location>
        <begin position="21"/>
        <end position="42"/>
    </location>
</feature>
<reference evidence="10 11" key="1">
    <citation type="submission" date="2018-05" db="EMBL/GenBank/DDBJ databases">
        <title>Chitinophaga sp. K3CV102501T nov., isolated from isolated from a monsoon evergreen broad-leaved forest soil.</title>
        <authorList>
            <person name="Lv Y."/>
        </authorList>
    </citation>
    <scope>NUCLEOTIDE SEQUENCE [LARGE SCALE GENOMIC DNA]</scope>
    <source>
        <strain evidence="10 11">GDMCC 1.1325</strain>
    </source>
</reference>
<feature type="domain" description="DUF6576" evidence="9">
    <location>
        <begin position="280"/>
        <end position="311"/>
    </location>
</feature>
<dbReference type="Gene3D" id="1.20.1540.10">
    <property type="entry name" value="Rhomboid-like"/>
    <property type="match status" value="1"/>
</dbReference>
<dbReference type="OrthoDB" id="680602at2"/>
<comment type="subcellular location">
    <subcellularLocation>
        <location evidence="1">Membrane</location>
        <topology evidence="1">Multi-pass membrane protein</topology>
    </subcellularLocation>
</comment>
<keyword evidence="11" id="KW-1185">Reference proteome</keyword>
<feature type="transmembrane region" description="Helical" evidence="7">
    <location>
        <begin position="203"/>
        <end position="223"/>
    </location>
</feature>
<evidence type="ECO:0000256" key="4">
    <source>
        <dbReference type="ARBA" id="ARBA00022801"/>
    </source>
</evidence>
<feature type="transmembrane region" description="Helical" evidence="7">
    <location>
        <begin position="171"/>
        <end position="191"/>
    </location>
</feature>
<dbReference type="SUPFAM" id="SSF144091">
    <property type="entry name" value="Rhomboid-like"/>
    <property type="match status" value="1"/>
</dbReference>
<dbReference type="Pfam" id="PF01694">
    <property type="entry name" value="Rhomboid"/>
    <property type="match status" value="1"/>
</dbReference>
<dbReference type="Pfam" id="PF20216">
    <property type="entry name" value="DUF6576"/>
    <property type="match status" value="1"/>
</dbReference>
<keyword evidence="3 7" id="KW-0812">Transmembrane</keyword>
<evidence type="ECO:0000313" key="11">
    <source>
        <dbReference type="Proteomes" id="UP000253410"/>
    </source>
</evidence>
<dbReference type="RefSeq" id="WP_113616199.1">
    <property type="nucleotide sequence ID" value="NZ_QFFJ01000001.1"/>
</dbReference>
<keyword evidence="4" id="KW-0378">Hydrolase</keyword>
<dbReference type="InterPro" id="IPR035952">
    <property type="entry name" value="Rhomboid-like_sf"/>
</dbReference>
<dbReference type="PANTHER" id="PTHR43731">
    <property type="entry name" value="RHOMBOID PROTEASE"/>
    <property type="match status" value="1"/>
</dbReference>
<evidence type="ECO:0000313" key="10">
    <source>
        <dbReference type="EMBL" id="RBL93601.1"/>
    </source>
</evidence>
<comment type="similarity">
    <text evidence="2">Belongs to the peptidase S54 family.</text>
</comment>
<evidence type="ECO:0000256" key="1">
    <source>
        <dbReference type="ARBA" id="ARBA00004141"/>
    </source>
</evidence>
<dbReference type="EMBL" id="QFFJ01000001">
    <property type="protein sequence ID" value="RBL93601.1"/>
    <property type="molecule type" value="Genomic_DNA"/>
</dbReference>
<sequence>MHALEKEKMPRLSLGEERNMVTQLVIFNLTAFIFLLFTLVIYKMEIGKDGEAIFYKNIMNWLRLPADPAKLMVRPWTILTSLVTHIEVWQIFTNMVWLWCFGTFLQHIAGHQRILPIYLFGGLTGNLFYILGVQAIPALHALLPTGAIMGASPSIMAMAAGATLISPRYRIFPLLAGGIPLWIITLVYVGLSVATSVTSLSGIAYLIQITGGGLAGLLFMYSWRKGRDWGAGFNRLLFKLTHVFHPAAQRINPDDPKSIAQSIPAAGENQPFRRVGQVPEQRLNEILDKINEMGLDSLSPEERETLLRASKSSK</sequence>
<dbReference type="AlphaFoldDB" id="A0A365Y5M4"/>
<evidence type="ECO:0000256" key="6">
    <source>
        <dbReference type="ARBA" id="ARBA00023136"/>
    </source>
</evidence>
<protein>
    <submittedName>
        <fullName evidence="10">Uncharacterized protein</fullName>
    </submittedName>
</protein>
<evidence type="ECO:0000256" key="3">
    <source>
        <dbReference type="ARBA" id="ARBA00022692"/>
    </source>
</evidence>
<name>A0A365Y5M4_9BACT</name>
<evidence type="ECO:0000256" key="2">
    <source>
        <dbReference type="ARBA" id="ARBA00009045"/>
    </source>
</evidence>
<dbReference type="GO" id="GO:0004252">
    <property type="term" value="F:serine-type endopeptidase activity"/>
    <property type="evidence" value="ECO:0007669"/>
    <property type="project" value="InterPro"/>
</dbReference>